<organism evidence="2 3">
    <name type="scientific">Knipowitschia caucasica</name>
    <name type="common">Caucasian dwarf goby</name>
    <name type="synonym">Pomatoschistus caucasicus</name>
    <dbReference type="NCBI Taxonomy" id="637954"/>
    <lineage>
        <taxon>Eukaryota</taxon>
        <taxon>Metazoa</taxon>
        <taxon>Chordata</taxon>
        <taxon>Craniata</taxon>
        <taxon>Vertebrata</taxon>
        <taxon>Euteleostomi</taxon>
        <taxon>Actinopterygii</taxon>
        <taxon>Neopterygii</taxon>
        <taxon>Teleostei</taxon>
        <taxon>Neoteleostei</taxon>
        <taxon>Acanthomorphata</taxon>
        <taxon>Gobiaria</taxon>
        <taxon>Gobiiformes</taxon>
        <taxon>Gobioidei</taxon>
        <taxon>Gobiidae</taxon>
        <taxon>Gobiinae</taxon>
        <taxon>Knipowitschia</taxon>
    </lineage>
</organism>
<name>A0AAV2LQF1_KNICA</name>
<proteinExistence type="predicted"/>
<dbReference type="AlphaFoldDB" id="A0AAV2LQF1"/>
<evidence type="ECO:0000256" key="1">
    <source>
        <dbReference type="SAM" id="MobiDB-lite"/>
    </source>
</evidence>
<keyword evidence="3" id="KW-1185">Reference proteome</keyword>
<dbReference type="Proteomes" id="UP001497482">
    <property type="component" value="Chromosome 3"/>
</dbReference>
<sequence>MAAASLITAAPFFCSQSHLSSRLQAGDTVIITSSCRPSSVFAQTTSSPAPRAGFQAAATDSTRTDTCAGVYTNMSYEPHSLGSRPRLDSPDSLNFHSTTEKHKQQEQR</sequence>
<dbReference type="EMBL" id="OZ035825">
    <property type="protein sequence ID" value="CAL1602482.1"/>
    <property type="molecule type" value="Genomic_DNA"/>
</dbReference>
<reference evidence="2 3" key="1">
    <citation type="submission" date="2024-04" db="EMBL/GenBank/DDBJ databases">
        <authorList>
            <person name="Waldvogel A.-M."/>
            <person name="Schoenle A."/>
        </authorList>
    </citation>
    <scope>NUCLEOTIDE SEQUENCE [LARGE SCALE GENOMIC DNA]</scope>
</reference>
<accession>A0AAV2LQF1</accession>
<gene>
    <name evidence="2" type="ORF">KC01_LOCUS30247</name>
</gene>
<feature type="compositionally biased region" description="Basic and acidic residues" evidence="1">
    <location>
        <begin position="98"/>
        <end position="108"/>
    </location>
</feature>
<evidence type="ECO:0000313" key="3">
    <source>
        <dbReference type="Proteomes" id="UP001497482"/>
    </source>
</evidence>
<evidence type="ECO:0000313" key="2">
    <source>
        <dbReference type="EMBL" id="CAL1602482.1"/>
    </source>
</evidence>
<protein>
    <submittedName>
        <fullName evidence="2">Uncharacterized protein</fullName>
    </submittedName>
</protein>
<feature type="region of interest" description="Disordered" evidence="1">
    <location>
        <begin position="75"/>
        <end position="108"/>
    </location>
</feature>